<comment type="caution">
    <text evidence="10">Lacks conserved residue(s) required for the propagation of feature annotation.</text>
</comment>
<evidence type="ECO:0000313" key="15">
    <source>
        <dbReference type="Proteomes" id="UP000244089"/>
    </source>
</evidence>
<comment type="catalytic activity">
    <reaction evidence="8">
        <text>shikimate + NAD(+) = 3-dehydroshikimate + NADH + H(+)</text>
        <dbReference type="Rhea" id="RHEA:17741"/>
        <dbReference type="ChEBI" id="CHEBI:15378"/>
        <dbReference type="ChEBI" id="CHEBI:16630"/>
        <dbReference type="ChEBI" id="CHEBI:36208"/>
        <dbReference type="ChEBI" id="CHEBI:57540"/>
        <dbReference type="ChEBI" id="CHEBI:57945"/>
    </reaction>
</comment>
<evidence type="ECO:0000256" key="9">
    <source>
        <dbReference type="ARBA" id="ARBA00060613"/>
    </source>
</evidence>
<dbReference type="GO" id="GO:0050661">
    <property type="term" value="F:NADP binding"/>
    <property type="evidence" value="ECO:0007669"/>
    <property type="project" value="InterPro"/>
</dbReference>
<dbReference type="HAMAP" id="MF_00222">
    <property type="entry name" value="Shikimate_DH_AroE"/>
    <property type="match status" value="1"/>
</dbReference>
<feature type="binding site" evidence="10">
    <location>
        <begin position="134"/>
        <end position="138"/>
    </location>
    <ligand>
        <name>NADP(+)</name>
        <dbReference type="ChEBI" id="CHEBI:58349"/>
    </ligand>
</feature>
<comment type="catalytic activity">
    <reaction evidence="7">
        <text>L-quinate + NAD(+) = 3-dehydroquinate + NADH + H(+)</text>
        <dbReference type="Rhea" id="RHEA:22364"/>
        <dbReference type="ChEBI" id="CHEBI:15378"/>
        <dbReference type="ChEBI" id="CHEBI:29751"/>
        <dbReference type="ChEBI" id="CHEBI:32364"/>
        <dbReference type="ChEBI" id="CHEBI:57540"/>
        <dbReference type="ChEBI" id="CHEBI:57945"/>
        <dbReference type="EC" id="1.1.1.24"/>
    </reaction>
</comment>
<evidence type="ECO:0000256" key="3">
    <source>
        <dbReference type="ARBA" id="ARBA00022857"/>
    </source>
</evidence>
<comment type="pathway">
    <text evidence="9">Aromatic compound metabolism; 3,4-dihydroxybenzoate biosynthesis; 3-dehydroquinate from D-quinate (NAD(+) route).</text>
</comment>
<comment type="similarity">
    <text evidence="10">Belongs to the shikimate dehydrogenase family.</text>
</comment>
<dbReference type="InterPro" id="IPR046346">
    <property type="entry name" value="Aminoacid_DH-like_N_sf"/>
</dbReference>
<dbReference type="GO" id="GO:0030266">
    <property type="term" value="F:quinate 3-dehydrogenase (NAD+) activity"/>
    <property type="evidence" value="ECO:0007669"/>
    <property type="project" value="UniProtKB-EC"/>
</dbReference>
<organism evidence="14 15">
    <name type="scientific">Halanaerobium saccharolyticum</name>
    <dbReference type="NCBI Taxonomy" id="43595"/>
    <lineage>
        <taxon>Bacteria</taxon>
        <taxon>Bacillati</taxon>
        <taxon>Bacillota</taxon>
        <taxon>Clostridia</taxon>
        <taxon>Halanaerobiales</taxon>
        <taxon>Halanaerobiaceae</taxon>
        <taxon>Halanaerobium</taxon>
    </lineage>
</organism>
<evidence type="ECO:0000256" key="2">
    <source>
        <dbReference type="ARBA" id="ARBA00022605"/>
    </source>
</evidence>
<feature type="binding site" evidence="10">
    <location>
        <position position="95"/>
    </location>
    <ligand>
        <name>shikimate</name>
        <dbReference type="ChEBI" id="CHEBI:36208"/>
    </ligand>
</feature>
<dbReference type="PANTHER" id="PTHR21089:SF1">
    <property type="entry name" value="BIFUNCTIONAL 3-DEHYDROQUINATE DEHYDRATASE_SHIKIMATE DEHYDROGENASE, CHLOROPLASTIC"/>
    <property type="match status" value="1"/>
</dbReference>
<evidence type="ECO:0000313" key="14">
    <source>
        <dbReference type="EMBL" id="PTV99079.1"/>
    </source>
</evidence>
<dbReference type="InterPro" id="IPR036291">
    <property type="entry name" value="NAD(P)-bd_dom_sf"/>
</dbReference>
<feature type="binding site" evidence="10">
    <location>
        <begin position="23"/>
        <end position="25"/>
    </location>
    <ligand>
        <name>shikimate</name>
        <dbReference type="ChEBI" id="CHEBI:36208"/>
    </ligand>
</feature>
<dbReference type="InterPro" id="IPR041121">
    <property type="entry name" value="SDH_C"/>
</dbReference>
<accession>A0A2T5RJW8</accession>
<proteinExistence type="inferred from homology"/>
<gene>
    <name evidence="10" type="primary">aroE</name>
    <name evidence="14" type="ORF">C8C76_11213</name>
</gene>
<dbReference type="Pfam" id="PF18317">
    <property type="entry name" value="SDH_C"/>
    <property type="match status" value="1"/>
</dbReference>
<evidence type="ECO:0000256" key="5">
    <source>
        <dbReference type="ARBA" id="ARBA00023141"/>
    </source>
</evidence>
<feature type="domain" description="SDH C-terminal" evidence="13">
    <location>
        <begin position="255"/>
        <end position="278"/>
    </location>
</feature>
<feature type="binding site" evidence="10">
    <location>
        <position position="232"/>
    </location>
    <ligand>
        <name>NADP(+)</name>
        <dbReference type="ChEBI" id="CHEBI:58349"/>
    </ligand>
</feature>
<dbReference type="Proteomes" id="UP000244089">
    <property type="component" value="Unassembled WGS sequence"/>
</dbReference>
<feature type="binding site" evidence="10">
    <location>
        <position position="70"/>
    </location>
    <ligand>
        <name>shikimate</name>
        <dbReference type="ChEBI" id="CHEBI:36208"/>
    </ligand>
</feature>
<dbReference type="Gene3D" id="3.40.50.720">
    <property type="entry name" value="NAD(P)-binding Rossmann-like Domain"/>
    <property type="match status" value="1"/>
</dbReference>
<dbReference type="NCBIfam" id="TIGR00507">
    <property type="entry name" value="aroE"/>
    <property type="match status" value="1"/>
</dbReference>
<evidence type="ECO:0000256" key="1">
    <source>
        <dbReference type="ARBA" id="ARBA00004871"/>
    </source>
</evidence>
<name>A0A2T5RJW8_9FIRM</name>
<comment type="catalytic activity">
    <reaction evidence="6 10">
        <text>shikimate + NADP(+) = 3-dehydroshikimate + NADPH + H(+)</text>
        <dbReference type="Rhea" id="RHEA:17737"/>
        <dbReference type="ChEBI" id="CHEBI:15378"/>
        <dbReference type="ChEBI" id="CHEBI:16630"/>
        <dbReference type="ChEBI" id="CHEBI:36208"/>
        <dbReference type="ChEBI" id="CHEBI:57783"/>
        <dbReference type="ChEBI" id="CHEBI:58349"/>
        <dbReference type="EC" id="1.1.1.25"/>
    </reaction>
</comment>
<evidence type="ECO:0000256" key="10">
    <source>
        <dbReference type="HAMAP-Rule" id="MF_00222"/>
    </source>
</evidence>
<dbReference type="InterPro" id="IPR006151">
    <property type="entry name" value="Shikm_DH/Glu-tRNA_Rdtase"/>
</dbReference>
<dbReference type="Pfam" id="PF08501">
    <property type="entry name" value="Shikimate_dh_N"/>
    <property type="match status" value="1"/>
</dbReference>
<feature type="domain" description="Shikimate dehydrogenase substrate binding N-terminal" evidence="12">
    <location>
        <begin position="15"/>
        <end position="97"/>
    </location>
</feature>
<evidence type="ECO:0000259" key="13">
    <source>
        <dbReference type="Pfam" id="PF18317"/>
    </source>
</evidence>
<feature type="active site" description="Proton acceptor" evidence="10">
    <location>
        <position position="74"/>
    </location>
</feature>
<feature type="binding site" evidence="10">
    <location>
        <position position="110"/>
    </location>
    <ligand>
        <name>shikimate</name>
        <dbReference type="ChEBI" id="CHEBI:36208"/>
    </ligand>
</feature>
<dbReference type="GO" id="GO:0009423">
    <property type="term" value="P:chorismate biosynthetic process"/>
    <property type="evidence" value="ECO:0007669"/>
    <property type="project" value="UniProtKB-UniRule"/>
</dbReference>
<feature type="binding site" evidence="10">
    <location>
        <position position="255"/>
    </location>
    <ligand>
        <name>NADP(+)</name>
        <dbReference type="ChEBI" id="CHEBI:58349"/>
    </ligand>
</feature>
<dbReference type="GO" id="GO:0052734">
    <property type="term" value="F:shikimate 3-dehydrogenase (NAD+) activity"/>
    <property type="evidence" value="ECO:0007669"/>
    <property type="project" value="RHEA"/>
</dbReference>
<comment type="subunit">
    <text evidence="10">Homodimer.</text>
</comment>
<dbReference type="Gene3D" id="3.40.50.10860">
    <property type="entry name" value="Leucine Dehydrogenase, chain A, domain 1"/>
    <property type="match status" value="1"/>
</dbReference>
<dbReference type="OrthoDB" id="9792692at2"/>
<keyword evidence="3 10" id="KW-0521">NADP</keyword>
<protein>
    <recommendedName>
        <fullName evidence="10">Shikimate dehydrogenase (NADP(+))</fullName>
        <shortName evidence="10">SDH</shortName>
        <ecNumber evidence="10">1.1.1.25</ecNumber>
    </recommendedName>
</protein>
<dbReference type="SUPFAM" id="SSF51735">
    <property type="entry name" value="NAD(P)-binding Rossmann-fold domains"/>
    <property type="match status" value="1"/>
</dbReference>
<evidence type="ECO:0000256" key="7">
    <source>
        <dbReference type="ARBA" id="ARBA00051639"/>
    </source>
</evidence>
<comment type="caution">
    <text evidence="14">The sequence shown here is derived from an EMBL/GenBank/DDBJ whole genome shotgun (WGS) entry which is preliminary data.</text>
</comment>
<dbReference type="AlphaFoldDB" id="A0A2T5RJW8"/>
<dbReference type="InterPro" id="IPR022893">
    <property type="entry name" value="Shikimate_DH_fam"/>
</dbReference>
<feature type="domain" description="Quinate/shikimate 5-dehydrogenase/glutamyl-tRNA reductase" evidence="11">
    <location>
        <begin position="124"/>
        <end position="206"/>
    </location>
</feature>
<dbReference type="GO" id="GO:0019632">
    <property type="term" value="P:shikimate metabolic process"/>
    <property type="evidence" value="ECO:0007669"/>
    <property type="project" value="InterPro"/>
</dbReference>
<keyword evidence="5 10" id="KW-0057">Aromatic amino acid biosynthesis</keyword>
<dbReference type="CDD" id="cd01065">
    <property type="entry name" value="NAD_bind_Shikimate_DH"/>
    <property type="match status" value="1"/>
</dbReference>
<feature type="binding site" evidence="10">
    <location>
        <position position="234"/>
    </location>
    <ligand>
        <name>shikimate</name>
        <dbReference type="ChEBI" id="CHEBI:36208"/>
    </ligand>
</feature>
<dbReference type="InterPro" id="IPR011342">
    <property type="entry name" value="Shikimate_DH"/>
</dbReference>
<dbReference type="GO" id="GO:0009073">
    <property type="term" value="P:aromatic amino acid family biosynthetic process"/>
    <property type="evidence" value="ECO:0007669"/>
    <property type="project" value="UniProtKB-KW"/>
</dbReference>
<dbReference type="FunFam" id="3.40.50.720:FF:000086">
    <property type="entry name" value="Quinate/shikimate dehydrogenase"/>
    <property type="match status" value="1"/>
</dbReference>
<evidence type="ECO:0000256" key="6">
    <source>
        <dbReference type="ARBA" id="ARBA00049442"/>
    </source>
</evidence>
<comment type="function">
    <text evidence="10">Involved in the biosynthesis of the chorismate, which leads to the biosynthesis of aromatic amino acids. Catalyzes the reversible NADPH linked reduction of 3-dehydroshikimate (DHSA) to yield shikimate (SA).</text>
</comment>
<dbReference type="EMBL" id="QAXS01000012">
    <property type="protein sequence ID" value="PTV99079.1"/>
    <property type="molecule type" value="Genomic_DNA"/>
</dbReference>
<dbReference type="GO" id="GO:0008652">
    <property type="term" value="P:amino acid biosynthetic process"/>
    <property type="evidence" value="ECO:0007669"/>
    <property type="project" value="UniProtKB-KW"/>
</dbReference>
<sequence length="304" mass="33889">MSIFIPNSETKLYGLLGKTLSHSISPSLHNNGFRDLGINAIYLMLETKDQGLEEYIDSLKNLGFDGWNVTIPHKESIIPYLNGFSSLARAAGAVNTVLNRKGRLTGYNTDVIGFQRQIEESGVKAKNKRAVVIGAGGAARAVIAAMVQLDLADITIINRTVENAEELAKLFREENSKQNFDFCSLDEQEYAEPLKAADLVVDTTPVGMYSNNIKNIVINPDYLHQEQLVIDLVYNPLKTKILKEAEKRGAQIGNGLPTLIYQAEASFKLWTQEMPPKKKWYQIAENAVQEIKAKAEEENEDEDN</sequence>
<dbReference type="InterPro" id="IPR013708">
    <property type="entry name" value="Shikimate_DH-bd_N"/>
</dbReference>
<dbReference type="SUPFAM" id="SSF53223">
    <property type="entry name" value="Aminoacid dehydrogenase-like, N-terminal domain"/>
    <property type="match status" value="1"/>
</dbReference>
<dbReference type="PANTHER" id="PTHR21089">
    <property type="entry name" value="SHIKIMATE DEHYDROGENASE"/>
    <property type="match status" value="1"/>
</dbReference>
<dbReference type="UniPathway" id="UPA00053">
    <property type="reaction ID" value="UER00087"/>
</dbReference>
<evidence type="ECO:0000259" key="12">
    <source>
        <dbReference type="Pfam" id="PF08501"/>
    </source>
</evidence>
<evidence type="ECO:0000256" key="4">
    <source>
        <dbReference type="ARBA" id="ARBA00023002"/>
    </source>
</evidence>
<dbReference type="RefSeq" id="WP_108139790.1">
    <property type="nucleotide sequence ID" value="NZ_QAXS01000012.1"/>
</dbReference>
<evidence type="ECO:0000259" key="11">
    <source>
        <dbReference type="Pfam" id="PF01488"/>
    </source>
</evidence>
<dbReference type="GO" id="GO:0004764">
    <property type="term" value="F:shikimate 3-dehydrogenase (NADP+) activity"/>
    <property type="evidence" value="ECO:0007669"/>
    <property type="project" value="UniProtKB-UniRule"/>
</dbReference>
<dbReference type="Pfam" id="PF01488">
    <property type="entry name" value="Shikimate_DH"/>
    <property type="match status" value="1"/>
</dbReference>
<dbReference type="NCBIfam" id="NF001319">
    <property type="entry name" value="PRK00258.3-3"/>
    <property type="match status" value="1"/>
</dbReference>
<keyword evidence="4 10" id="KW-0560">Oxidoreductase</keyword>
<feature type="binding site" evidence="10">
    <location>
        <position position="262"/>
    </location>
    <ligand>
        <name>shikimate</name>
        <dbReference type="ChEBI" id="CHEBI:36208"/>
    </ligand>
</feature>
<comment type="pathway">
    <text evidence="1 10">Metabolic intermediate biosynthesis; chorismate biosynthesis; chorismate from D-erythrose 4-phosphate and phosphoenolpyruvate: step 4/7.</text>
</comment>
<dbReference type="EC" id="1.1.1.25" evidence="10"/>
<keyword evidence="2 10" id="KW-0028">Amino-acid biosynthesis</keyword>
<reference evidence="14 15" key="1">
    <citation type="submission" date="2018-04" db="EMBL/GenBank/DDBJ databases">
        <title>Subsurface microbial communities from deep shales in Ohio and West Virginia, USA.</title>
        <authorList>
            <person name="Wrighton K."/>
        </authorList>
    </citation>
    <scope>NUCLEOTIDE SEQUENCE [LARGE SCALE GENOMIC DNA]</scope>
    <source>
        <strain evidence="14 15">WC1</strain>
    </source>
</reference>
<evidence type="ECO:0000256" key="8">
    <source>
        <dbReference type="ARBA" id="ARBA00052329"/>
    </source>
</evidence>